<feature type="transmembrane region" description="Helical" evidence="1">
    <location>
        <begin position="20"/>
        <end position="37"/>
    </location>
</feature>
<dbReference type="WBParaSite" id="ALUE_0000126101-mRNA-1">
    <property type="protein sequence ID" value="ALUE_0000126101-mRNA-1"/>
    <property type="gene ID" value="ALUE_0000126101"/>
</dbReference>
<keyword evidence="1" id="KW-0472">Membrane</keyword>
<proteinExistence type="predicted"/>
<evidence type="ECO:0000313" key="3">
    <source>
        <dbReference type="WBParaSite" id="ALUE_0000126101-mRNA-1"/>
    </source>
</evidence>
<name>A0A0M3HIB6_ASCLU</name>
<keyword evidence="2" id="KW-1185">Reference proteome</keyword>
<keyword evidence="1" id="KW-0812">Transmembrane</keyword>
<accession>A0A0M3HIB6</accession>
<reference evidence="3" key="1">
    <citation type="submission" date="2017-02" db="UniProtKB">
        <authorList>
            <consortium name="WormBaseParasite"/>
        </authorList>
    </citation>
    <scope>IDENTIFICATION</scope>
</reference>
<organism evidence="2 3">
    <name type="scientific">Ascaris lumbricoides</name>
    <name type="common">Giant roundworm</name>
    <dbReference type="NCBI Taxonomy" id="6252"/>
    <lineage>
        <taxon>Eukaryota</taxon>
        <taxon>Metazoa</taxon>
        <taxon>Ecdysozoa</taxon>
        <taxon>Nematoda</taxon>
        <taxon>Chromadorea</taxon>
        <taxon>Rhabditida</taxon>
        <taxon>Spirurina</taxon>
        <taxon>Ascaridomorpha</taxon>
        <taxon>Ascaridoidea</taxon>
        <taxon>Ascarididae</taxon>
        <taxon>Ascaris</taxon>
    </lineage>
</organism>
<dbReference type="AlphaFoldDB" id="A0A0M3HIB6"/>
<sequence length="81" mass="9903">MKWTYILNRCFVDRFDIFPLHSMLFLVLFFVAFRCLFSDHLKKIKKSLRIWETICFLSIIQQKKLFKFSKKKLAYIQGSMN</sequence>
<dbReference type="Proteomes" id="UP000036681">
    <property type="component" value="Unplaced"/>
</dbReference>
<evidence type="ECO:0000313" key="2">
    <source>
        <dbReference type="Proteomes" id="UP000036681"/>
    </source>
</evidence>
<evidence type="ECO:0000256" key="1">
    <source>
        <dbReference type="SAM" id="Phobius"/>
    </source>
</evidence>
<protein>
    <submittedName>
        <fullName evidence="3">Uncharacterized protein</fullName>
    </submittedName>
</protein>
<keyword evidence="1" id="KW-1133">Transmembrane helix</keyword>